<evidence type="ECO:0000256" key="2">
    <source>
        <dbReference type="ARBA" id="ARBA00022737"/>
    </source>
</evidence>
<dbReference type="STRING" id="58919.A0A316ZFA0"/>
<comment type="function">
    <text evidence="3">Regulates mitochondrial small subunit maturation by controlling 15S rRNA 5'-end processing. Localizes to the 5' precursor of the 15S rRNA in a position that is subsequently occupied by mS47 in the mature yeast mtSSU. Uses structure and sequence-specific RNA recognition, binding to a single-stranded region of the precursor and specifically recognizing bases -6 to -1. The exchange of Ccm1 for mS47 is coupled to the irreversible removal of precursor rRNA that is accompanied by conformational changes of the mitoribosomal proteins uS5m and mS26. These conformational changes signal completion of 5'-end rRNA processing through protection of the mature 5'-end of the 15S rRNA and stabilization of mS47. The removal of the 5' precursor together with the dissociation of Ccm1 may be catalyzed by the 5'-3' exoribonuclease Pet127. Involved in the specific removal of group I introns in mitochondrial encoded transcripts.</text>
</comment>
<feature type="region of interest" description="Disordered" evidence="6">
    <location>
        <begin position="1452"/>
        <end position="1487"/>
    </location>
</feature>
<evidence type="ECO:0000313" key="8">
    <source>
        <dbReference type="EMBL" id="PWN99025.1"/>
    </source>
</evidence>
<dbReference type="InterPro" id="IPR033443">
    <property type="entry name" value="PROP1-like_PPR_dom"/>
</dbReference>
<evidence type="ECO:0000256" key="1">
    <source>
        <dbReference type="ARBA" id="ARBA00006192"/>
    </source>
</evidence>
<feature type="region of interest" description="Disordered" evidence="6">
    <location>
        <begin position="82"/>
        <end position="110"/>
    </location>
</feature>
<evidence type="ECO:0000256" key="5">
    <source>
        <dbReference type="PROSITE-ProRule" id="PRU00708"/>
    </source>
</evidence>
<feature type="compositionally biased region" description="Low complexity" evidence="6">
    <location>
        <begin position="962"/>
        <end position="980"/>
    </location>
</feature>
<dbReference type="EMBL" id="KZ819289">
    <property type="protein sequence ID" value="PWN99025.1"/>
    <property type="molecule type" value="Genomic_DNA"/>
</dbReference>
<evidence type="ECO:0000256" key="6">
    <source>
        <dbReference type="SAM" id="MobiDB-lite"/>
    </source>
</evidence>
<dbReference type="PROSITE" id="PS51375">
    <property type="entry name" value="PPR"/>
    <property type="match status" value="2"/>
</dbReference>
<feature type="compositionally biased region" description="Low complexity" evidence="6">
    <location>
        <begin position="932"/>
        <end position="947"/>
    </location>
</feature>
<organism evidence="8 9">
    <name type="scientific">Tilletiopsis washingtonensis</name>
    <dbReference type="NCBI Taxonomy" id="58919"/>
    <lineage>
        <taxon>Eukaryota</taxon>
        <taxon>Fungi</taxon>
        <taxon>Dikarya</taxon>
        <taxon>Basidiomycota</taxon>
        <taxon>Ustilaginomycotina</taxon>
        <taxon>Exobasidiomycetes</taxon>
        <taxon>Entylomatales</taxon>
        <taxon>Entylomatales incertae sedis</taxon>
        <taxon>Tilletiopsis</taxon>
    </lineage>
</organism>
<accession>A0A316ZFA0</accession>
<feature type="compositionally biased region" description="Polar residues" evidence="6">
    <location>
        <begin position="1560"/>
        <end position="1572"/>
    </location>
</feature>
<gene>
    <name evidence="8" type="ORF">FA09DRAFT_306516</name>
</gene>
<comment type="similarity">
    <text evidence="1">Belongs to the CCM1 family.</text>
</comment>
<reference evidence="8 9" key="1">
    <citation type="journal article" date="2018" name="Mol. Biol. Evol.">
        <title>Broad Genomic Sampling Reveals a Smut Pathogenic Ancestry of the Fungal Clade Ustilaginomycotina.</title>
        <authorList>
            <person name="Kijpornyongpan T."/>
            <person name="Mondo S.J."/>
            <person name="Barry K."/>
            <person name="Sandor L."/>
            <person name="Lee J."/>
            <person name="Lipzen A."/>
            <person name="Pangilinan J."/>
            <person name="LaButti K."/>
            <person name="Hainaut M."/>
            <person name="Henrissat B."/>
            <person name="Grigoriev I.V."/>
            <person name="Spatafora J.W."/>
            <person name="Aime M.C."/>
        </authorList>
    </citation>
    <scope>NUCLEOTIDE SEQUENCE [LARGE SCALE GENOMIC DNA]</scope>
    <source>
        <strain evidence="8 9">MCA 4186</strain>
    </source>
</reference>
<evidence type="ECO:0000256" key="3">
    <source>
        <dbReference type="ARBA" id="ARBA00044493"/>
    </source>
</evidence>
<evidence type="ECO:0000313" key="9">
    <source>
        <dbReference type="Proteomes" id="UP000245946"/>
    </source>
</evidence>
<keyword evidence="2" id="KW-0677">Repeat</keyword>
<proteinExistence type="inferred from homology"/>
<feature type="repeat" description="PPR" evidence="5">
    <location>
        <begin position="1246"/>
        <end position="1281"/>
    </location>
</feature>
<evidence type="ECO:0000259" key="7">
    <source>
        <dbReference type="Pfam" id="PF17177"/>
    </source>
</evidence>
<dbReference type="PANTHER" id="PTHR47447">
    <property type="entry name" value="OS03G0856100 PROTEIN"/>
    <property type="match status" value="1"/>
</dbReference>
<feature type="region of interest" description="Disordered" evidence="6">
    <location>
        <begin position="29"/>
        <end position="50"/>
    </location>
</feature>
<dbReference type="PANTHER" id="PTHR47447:SF17">
    <property type="entry name" value="OS12G0638900 PROTEIN"/>
    <property type="match status" value="1"/>
</dbReference>
<dbReference type="GeneID" id="37268081"/>
<feature type="repeat" description="PPR" evidence="5">
    <location>
        <begin position="1173"/>
        <end position="1207"/>
    </location>
</feature>
<protein>
    <recommendedName>
        <fullName evidence="7">PROP1-like PPR domain-containing protein</fullName>
    </recommendedName>
</protein>
<keyword evidence="9" id="KW-1185">Reference proteome</keyword>
<feature type="region of interest" description="Disordered" evidence="6">
    <location>
        <begin position="1546"/>
        <end position="1572"/>
    </location>
</feature>
<name>A0A316ZFA0_9BASI</name>
<feature type="compositionally biased region" description="Basic and acidic residues" evidence="6">
    <location>
        <begin position="99"/>
        <end position="110"/>
    </location>
</feature>
<comment type="subunit">
    <text evidence="4">Binds to mitochondrial small subunit 15S rRNA.</text>
</comment>
<feature type="domain" description="PROP1-like PPR" evidence="7">
    <location>
        <begin position="1152"/>
        <end position="1292"/>
    </location>
</feature>
<sequence length="1572" mass="167722">MPASMAAKLATHFARFAASAAHGSARHAGAGAASGVHPGASSTWAGLSGSSSSGAGIGGAKYHAGRGAHSHFTNSGRALANANAAGSHDGSTVLDEEEEAHRPGSSRRLDLSRRLASGSPHQLRQQPQLQRRLRATAGRPTGALLIAGTVDDISLNASLQRRSVSGLAAAGIYTRTRGLALPAAVEDAAHDSFGGARPRSLTTSAASDARASPDAQGAQMSGLHIGSSGCPPAPRTPTDIPGPGDADVEQLLAPPRPSPARKDVEEILQLLTAPQRDPASGHPTSLEHAAARIAALPPSEQTSELYEKLFAGVRDFYRGRPGGRVSAANNLSDIYRTMIQHDCMPTPKTFEHVICSLCDADAEDLAHGRASGSAPAHAGFRLNQALMLLSGAHASSRYPERVDAYMAVLRSCAARGRYEGAQTAVRLMDANAGLERLTPLTAAYCNLLDATSAVGSSSAQPVSEKDLANRLRACISIYQRYEKLARARERWTEPRASRLGDELMLAHMRLGDVPGALRLLEARTQERHDSPWDGKAASAATTSETMGVVCKGFIDIGDLASASIWLEKLTKLSQAPASGAAFPLPEMDVLSRYLTALTGGDSAGHDKQEPSAQHVTSILPQLRVVNTVFAAALAAPPVGSAESNELNRLMVLHQVLRANAQAASQLLAMGQHDADVDALLDASLSHIHTYYSGHAVLLARTARNLAASTQAWPADKWVTNRQHGAATSALYLAATATVLVERSRHMDAASVLTYAAHAVPQVETKGPVVWRQQRDHAVRAVRGVALDILAPAAESAVPSKVLLLAAVEYIWPALREHGELPPQILSRVASLYHQVCGEEDIHAVGLTESAWPRLLDALVHEEVTSRPVDAQWLRHHGLVKFLSHASRLAADERPSLTAQAIDALAQRYGQDGSAIAQEYSTGRLQASDPSEAPVQDAPASAPAVPAAETSHDAQSTAEHDSSIASSPLSSAATSLPSSAAQEASDHAAPMAKAARSDAPKKTSTGVVDKKLGLWVSSRLNDAVGKIGSKRIPRPAMNNVNNLWRLVQTRAAEGVLAPLDALLELLNVFGRNQMLQEVHSTYQIALRVLHLSARKAANRIEQQQELDDAMIRALAHGGDVPAAAAHRHILINGGGRPSSDSYAALIANLHDTTDDALIAQELFEESQRLGIRPNTFLFNTVISKFARARKADLAVRLFEEMTSEPLRLRATTITYGAVINACTKTGDALRAERYFELMENDPKFEPRVPPYNTMMQFYCQVQPVREKALHYYRKMQAAGVTPTEHTYKLLLDIHGGIEPRQLDEMDRVFEELANHAHLRVSGTHWAARIAAHGATDVEAAVGIFDSIASHHSTLAQQADTRPEWRHKQATQARSVQLGETQKLPDSVAYEALLAVFVAHGQTERAAKLVEQMTAAKVGLTAYVANLLIRAHAASGTPDGLARARALFNTMRDPPTGLAAQGNHVPGHRQHGAGAPSRSSPAEAAASDAKRVARSFAEVDREPSTWLELMQAEAAAGELEAAGHVFARMSERGYPAALVMRAQALLATYQPSPPPQSDLHHSQSTQDQQQPLNV</sequence>
<feature type="region of interest" description="Disordered" evidence="6">
    <location>
        <begin position="922"/>
        <end position="1003"/>
    </location>
</feature>
<feature type="region of interest" description="Disordered" evidence="6">
    <location>
        <begin position="193"/>
        <end position="260"/>
    </location>
</feature>
<evidence type="ECO:0000256" key="4">
    <source>
        <dbReference type="ARBA" id="ARBA00044511"/>
    </source>
</evidence>
<feature type="compositionally biased region" description="Low complexity" evidence="6">
    <location>
        <begin position="1470"/>
        <end position="1485"/>
    </location>
</feature>
<feature type="compositionally biased region" description="Low complexity" evidence="6">
    <location>
        <begin position="199"/>
        <end position="215"/>
    </location>
</feature>
<dbReference type="OrthoDB" id="411857at2759"/>
<dbReference type="Pfam" id="PF17177">
    <property type="entry name" value="PPR_long"/>
    <property type="match status" value="1"/>
</dbReference>
<dbReference type="RefSeq" id="XP_025599304.1">
    <property type="nucleotide sequence ID" value="XM_025740535.1"/>
</dbReference>
<dbReference type="InterPro" id="IPR011990">
    <property type="entry name" value="TPR-like_helical_dom_sf"/>
</dbReference>
<dbReference type="InterPro" id="IPR002885">
    <property type="entry name" value="PPR_rpt"/>
</dbReference>
<dbReference type="Proteomes" id="UP000245946">
    <property type="component" value="Unassembled WGS sequence"/>
</dbReference>
<dbReference type="Gene3D" id="1.25.40.10">
    <property type="entry name" value="Tetratricopeptide repeat domain"/>
    <property type="match status" value="2"/>
</dbReference>
<dbReference type="NCBIfam" id="TIGR00756">
    <property type="entry name" value="PPR"/>
    <property type="match status" value="3"/>
</dbReference>